<dbReference type="InterPro" id="IPR013740">
    <property type="entry name" value="Redoxin"/>
</dbReference>
<dbReference type="AlphaFoldDB" id="A0A370LAE6"/>
<dbReference type="PROSITE" id="PS00194">
    <property type="entry name" value="THIOREDOXIN_1"/>
    <property type="match status" value="1"/>
</dbReference>
<dbReference type="GO" id="GO:0030313">
    <property type="term" value="C:cell envelope"/>
    <property type="evidence" value="ECO:0007669"/>
    <property type="project" value="UniProtKB-SubCell"/>
</dbReference>
<dbReference type="InterPro" id="IPR017937">
    <property type="entry name" value="Thioredoxin_CS"/>
</dbReference>
<dbReference type="InterPro" id="IPR013766">
    <property type="entry name" value="Thioredoxin_domain"/>
</dbReference>
<keyword evidence="3" id="KW-0676">Redox-active center</keyword>
<dbReference type="Pfam" id="PF08534">
    <property type="entry name" value="Redoxin"/>
    <property type="match status" value="1"/>
</dbReference>
<comment type="subcellular location">
    <subcellularLocation>
        <location evidence="1">Cell envelope</location>
    </subcellularLocation>
</comment>
<dbReference type="PANTHER" id="PTHR42852:SF13">
    <property type="entry name" value="PROTEIN DIPZ"/>
    <property type="match status" value="1"/>
</dbReference>
<keyword evidence="6" id="KW-1185">Reference proteome</keyword>
<dbReference type="EMBL" id="QQTP01000002">
    <property type="protein sequence ID" value="RDJ28298.1"/>
    <property type="molecule type" value="Genomic_DNA"/>
</dbReference>
<dbReference type="NCBIfam" id="NF047696">
    <property type="entry name" value="ThlDiSintTplARhiz"/>
    <property type="match status" value="1"/>
</dbReference>
<dbReference type="InterPro" id="IPR036249">
    <property type="entry name" value="Thioredoxin-like_sf"/>
</dbReference>
<evidence type="ECO:0000256" key="2">
    <source>
        <dbReference type="ARBA" id="ARBA00022748"/>
    </source>
</evidence>
<protein>
    <submittedName>
        <fullName evidence="5">TlpA family protein disulfide reductase</fullName>
    </submittedName>
</protein>
<evidence type="ECO:0000256" key="1">
    <source>
        <dbReference type="ARBA" id="ARBA00004196"/>
    </source>
</evidence>
<comment type="caution">
    <text evidence="5">The sequence shown here is derived from an EMBL/GenBank/DDBJ whole genome shotgun (WGS) entry which is preliminary data.</text>
</comment>
<sequence>MMASGPVAKRPPHMRLLTTDFPVVWTPMTPVKKISAALGLALVAAVGGAAAFYSGWGFAGNSACAAAEPIAQKLQPLARGEVAAAQVSERPGPLPNLGFAGPDGKAMTLADFKGKTVLVNLWATWCAPCKAEMPALDKLQAQLGGPDFEVIAVNIDTRDLDKPKHWLKSKKIETLAYYADPEAKIFQDLKAVGKAEGMPTTLVVSKEGCQLAILHGAADWSSQDALAFMSAAAGR</sequence>
<dbReference type="PANTHER" id="PTHR42852">
    <property type="entry name" value="THIOL:DISULFIDE INTERCHANGE PROTEIN DSBE"/>
    <property type="match status" value="1"/>
</dbReference>
<feature type="domain" description="Thioredoxin" evidence="4">
    <location>
        <begin position="88"/>
        <end position="234"/>
    </location>
</feature>
<dbReference type="CDD" id="cd02966">
    <property type="entry name" value="TlpA_like_family"/>
    <property type="match status" value="1"/>
</dbReference>
<name>A0A370LAE6_9HYPH</name>
<dbReference type="GO" id="GO:0015036">
    <property type="term" value="F:disulfide oxidoreductase activity"/>
    <property type="evidence" value="ECO:0007669"/>
    <property type="project" value="UniProtKB-ARBA"/>
</dbReference>
<evidence type="ECO:0000313" key="5">
    <source>
        <dbReference type="EMBL" id="RDJ28298.1"/>
    </source>
</evidence>
<proteinExistence type="predicted"/>
<gene>
    <name evidence="5" type="ORF">DWE98_06885</name>
</gene>
<reference evidence="6" key="1">
    <citation type="submission" date="2018-07" db="EMBL/GenBank/DDBJ databases">
        <authorList>
            <person name="Safronova V.I."/>
            <person name="Chirak E.R."/>
            <person name="Sazanova A.L."/>
        </authorList>
    </citation>
    <scope>NUCLEOTIDE SEQUENCE [LARGE SCALE GENOMIC DNA]</scope>
    <source>
        <strain evidence="6">RCAM04685</strain>
    </source>
</reference>
<dbReference type="PROSITE" id="PS51352">
    <property type="entry name" value="THIOREDOXIN_2"/>
    <property type="match status" value="1"/>
</dbReference>
<evidence type="ECO:0000313" key="6">
    <source>
        <dbReference type="Proteomes" id="UP000255207"/>
    </source>
</evidence>
<dbReference type="SUPFAM" id="SSF52833">
    <property type="entry name" value="Thioredoxin-like"/>
    <property type="match status" value="1"/>
</dbReference>
<evidence type="ECO:0000259" key="4">
    <source>
        <dbReference type="PROSITE" id="PS51352"/>
    </source>
</evidence>
<dbReference type="Gene3D" id="3.40.30.10">
    <property type="entry name" value="Glutaredoxin"/>
    <property type="match status" value="1"/>
</dbReference>
<dbReference type="Proteomes" id="UP000255207">
    <property type="component" value="Unassembled WGS sequence"/>
</dbReference>
<keyword evidence="2" id="KW-0201">Cytochrome c-type biogenesis</keyword>
<organism evidence="5 6">
    <name type="scientific">Bosea caraganae</name>
    <dbReference type="NCBI Taxonomy" id="2763117"/>
    <lineage>
        <taxon>Bacteria</taxon>
        <taxon>Pseudomonadati</taxon>
        <taxon>Pseudomonadota</taxon>
        <taxon>Alphaproteobacteria</taxon>
        <taxon>Hyphomicrobiales</taxon>
        <taxon>Boseaceae</taxon>
        <taxon>Bosea</taxon>
    </lineage>
</organism>
<evidence type="ECO:0000256" key="3">
    <source>
        <dbReference type="ARBA" id="ARBA00023284"/>
    </source>
</evidence>
<accession>A0A370LAE6</accession>
<dbReference type="OrthoDB" id="9799347at2"/>
<dbReference type="GO" id="GO:0017004">
    <property type="term" value="P:cytochrome complex assembly"/>
    <property type="evidence" value="ECO:0007669"/>
    <property type="project" value="UniProtKB-KW"/>
</dbReference>
<dbReference type="InterPro" id="IPR050553">
    <property type="entry name" value="Thioredoxin_ResA/DsbE_sf"/>
</dbReference>